<dbReference type="PANTHER" id="PTHR32322:SF2">
    <property type="entry name" value="EAMA DOMAIN-CONTAINING PROTEIN"/>
    <property type="match status" value="1"/>
</dbReference>
<keyword evidence="9" id="KW-1185">Reference proteome</keyword>
<gene>
    <name evidence="8" type="ORF">H0241_33205</name>
</gene>
<feature type="transmembrane region" description="Helical" evidence="6">
    <location>
        <begin position="41"/>
        <end position="59"/>
    </location>
</feature>
<evidence type="ECO:0000313" key="8">
    <source>
        <dbReference type="EMBL" id="MBA1145054.1"/>
    </source>
</evidence>
<proteinExistence type="inferred from homology"/>
<protein>
    <submittedName>
        <fullName evidence="8">DMT family transporter</fullName>
    </submittedName>
</protein>
<evidence type="ECO:0000313" key="9">
    <source>
        <dbReference type="Proteomes" id="UP000558284"/>
    </source>
</evidence>
<feature type="transmembrane region" description="Helical" evidence="6">
    <location>
        <begin position="71"/>
        <end position="91"/>
    </location>
</feature>
<dbReference type="AlphaFoldDB" id="A0A838BHV3"/>
<feature type="transmembrane region" description="Helical" evidence="6">
    <location>
        <begin position="97"/>
        <end position="117"/>
    </location>
</feature>
<evidence type="ECO:0000256" key="1">
    <source>
        <dbReference type="ARBA" id="ARBA00004141"/>
    </source>
</evidence>
<evidence type="ECO:0000256" key="5">
    <source>
        <dbReference type="ARBA" id="ARBA00023136"/>
    </source>
</evidence>
<keyword evidence="3 6" id="KW-0812">Transmembrane</keyword>
<dbReference type="PANTHER" id="PTHR32322">
    <property type="entry name" value="INNER MEMBRANE TRANSPORTER"/>
    <property type="match status" value="1"/>
</dbReference>
<dbReference type="RefSeq" id="WP_181061957.1">
    <property type="nucleotide sequence ID" value="NZ_JACDTY010000032.1"/>
</dbReference>
<sequence>MRFLWESALGLLVVTGGLLGLTLPFGKLATAAGVPAMVWAFVISFGAGGVLLCALLASGQRMRLTPHRLRYFFITAAVSYAAPNLLMFSAIPHLGAGYTGIMFTLSPVITLVFSILLGVRRPNMLGVAGIAVGFIGAVMVAVTRGEAGQPADFFWVVIGLLIPVSLAAGNIYRTVDWPEGTGPIELAVGSHLASATLLLIGILVLFGVSAFAPLGGVPLVVVAQVASAAAMFAFFFRLQAVGGPVYLSQIGYVAAAVGLFAGTIFLGENYQLLTWSGAVIVTIGVIITTKAQASKRSGPASMRGQKA</sequence>
<dbReference type="InterPro" id="IPR050638">
    <property type="entry name" value="AA-Vitamin_Transporters"/>
</dbReference>
<dbReference type="SUPFAM" id="SSF103481">
    <property type="entry name" value="Multidrug resistance efflux transporter EmrE"/>
    <property type="match status" value="2"/>
</dbReference>
<keyword evidence="4 6" id="KW-1133">Transmembrane helix</keyword>
<feature type="transmembrane region" description="Helical" evidence="6">
    <location>
        <begin position="184"/>
        <end position="211"/>
    </location>
</feature>
<dbReference type="Pfam" id="PF00892">
    <property type="entry name" value="EamA"/>
    <property type="match status" value="1"/>
</dbReference>
<feature type="domain" description="EamA" evidence="7">
    <location>
        <begin position="12"/>
        <end position="141"/>
    </location>
</feature>
<feature type="transmembrane region" description="Helical" evidence="6">
    <location>
        <begin position="272"/>
        <end position="293"/>
    </location>
</feature>
<accession>A0A838BHV3</accession>
<dbReference type="InterPro" id="IPR037185">
    <property type="entry name" value="EmrE-like"/>
</dbReference>
<dbReference type="Proteomes" id="UP000558284">
    <property type="component" value="Unassembled WGS sequence"/>
</dbReference>
<evidence type="ECO:0000256" key="6">
    <source>
        <dbReference type="SAM" id="Phobius"/>
    </source>
</evidence>
<organism evidence="8 9">
    <name type="scientific">Mesorhizobium neociceri</name>
    <dbReference type="NCBI Taxonomy" id="1307853"/>
    <lineage>
        <taxon>Bacteria</taxon>
        <taxon>Pseudomonadati</taxon>
        <taxon>Pseudomonadota</taxon>
        <taxon>Alphaproteobacteria</taxon>
        <taxon>Hyphomicrobiales</taxon>
        <taxon>Phyllobacteriaceae</taxon>
        <taxon>Mesorhizobium</taxon>
    </lineage>
</organism>
<dbReference type="EMBL" id="JACDTY010000032">
    <property type="protein sequence ID" value="MBA1145054.1"/>
    <property type="molecule type" value="Genomic_DNA"/>
</dbReference>
<reference evidence="8 9" key="1">
    <citation type="submission" date="2020-07" db="EMBL/GenBank/DDBJ databases">
        <title>Definition of the novel symbiovar canariense within Mesorhizobium novociceri, a new species of genus Mesorhizobium nodulating Cicer canariense in the Caldera de Taburiente National Park (La Palma, Canary Islands).</title>
        <authorList>
            <person name="Leon-Barrios M."/>
            <person name="Perez-Yepez J."/>
            <person name="Flores-Felix J.D."/>
            <person name="Ramirez-Baena M.H."/>
            <person name="Pulido-Suarez L."/>
            <person name="Igual J.M."/>
            <person name="Velazquez E."/>
            <person name="Peix A."/>
        </authorList>
    </citation>
    <scope>NUCLEOTIDE SEQUENCE [LARGE SCALE GENOMIC DNA]</scope>
    <source>
        <strain evidence="8 9">CCANP35</strain>
    </source>
</reference>
<comment type="similarity">
    <text evidence="2">Belongs to the EamA transporter family.</text>
</comment>
<feature type="transmembrane region" description="Helical" evidence="6">
    <location>
        <begin position="124"/>
        <end position="141"/>
    </location>
</feature>
<comment type="subcellular location">
    <subcellularLocation>
        <location evidence="1">Membrane</location>
        <topology evidence="1">Multi-pass membrane protein</topology>
    </subcellularLocation>
</comment>
<evidence type="ECO:0000256" key="3">
    <source>
        <dbReference type="ARBA" id="ARBA00022692"/>
    </source>
</evidence>
<evidence type="ECO:0000256" key="4">
    <source>
        <dbReference type="ARBA" id="ARBA00022989"/>
    </source>
</evidence>
<evidence type="ECO:0000256" key="2">
    <source>
        <dbReference type="ARBA" id="ARBA00007362"/>
    </source>
</evidence>
<feature type="transmembrane region" description="Helical" evidence="6">
    <location>
        <begin position="217"/>
        <end position="238"/>
    </location>
</feature>
<dbReference type="InterPro" id="IPR000620">
    <property type="entry name" value="EamA_dom"/>
</dbReference>
<feature type="transmembrane region" description="Helical" evidence="6">
    <location>
        <begin position="245"/>
        <end position="266"/>
    </location>
</feature>
<dbReference type="GO" id="GO:0016020">
    <property type="term" value="C:membrane"/>
    <property type="evidence" value="ECO:0007669"/>
    <property type="project" value="UniProtKB-SubCell"/>
</dbReference>
<name>A0A838BHV3_9HYPH</name>
<evidence type="ECO:0000259" key="7">
    <source>
        <dbReference type="Pfam" id="PF00892"/>
    </source>
</evidence>
<keyword evidence="5 6" id="KW-0472">Membrane</keyword>
<feature type="transmembrane region" description="Helical" evidence="6">
    <location>
        <begin position="153"/>
        <end position="172"/>
    </location>
</feature>
<comment type="caution">
    <text evidence="8">The sequence shown here is derived from an EMBL/GenBank/DDBJ whole genome shotgun (WGS) entry which is preliminary data.</text>
</comment>